<accession>A0AAD1RMB5</accession>
<name>A0AAD1RMB5_PELCU</name>
<evidence type="ECO:0000313" key="1">
    <source>
        <dbReference type="EMBL" id="CAH2274286.1"/>
    </source>
</evidence>
<proteinExistence type="predicted"/>
<organism evidence="1 2">
    <name type="scientific">Pelobates cultripes</name>
    <name type="common">Western spadefoot toad</name>
    <dbReference type="NCBI Taxonomy" id="61616"/>
    <lineage>
        <taxon>Eukaryota</taxon>
        <taxon>Metazoa</taxon>
        <taxon>Chordata</taxon>
        <taxon>Craniata</taxon>
        <taxon>Vertebrata</taxon>
        <taxon>Euteleostomi</taxon>
        <taxon>Amphibia</taxon>
        <taxon>Batrachia</taxon>
        <taxon>Anura</taxon>
        <taxon>Pelobatoidea</taxon>
        <taxon>Pelobatidae</taxon>
        <taxon>Pelobates</taxon>
    </lineage>
</organism>
<dbReference type="EMBL" id="OW240914">
    <property type="protein sequence ID" value="CAH2274286.1"/>
    <property type="molecule type" value="Genomic_DNA"/>
</dbReference>
<sequence>MGNGCPCYDALALPVICSPSPGSPAGLCRPYPSPLFPTCSPWPLAACSAARSPRGRPRSVFAATAAILLEPWRPFFRATWALCVANSQVSPKNWPAGHVATLLSPYIKEDSPVFQLSLYLLCLSHMLHM</sequence>
<reference evidence="1" key="1">
    <citation type="submission" date="2022-03" db="EMBL/GenBank/DDBJ databases">
        <authorList>
            <person name="Alioto T."/>
            <person name="Alioto T."/>
            <person name="Gomez Garrido J."/>
        </authorList>
    </citation>
    <scope>NUCLEOTIDE SEQUENCE</scope>
</reference>
<evidence type="ECO:0000313" key="2">
    <source>
        <dbReference type="Proteomes" id="UP001295444"/>
    </source>
</evidence>
<dbReference type="AlphaFoldDB" id="A0AAD1RMB5"/>
<dbReference type="Proteomes" id="UP001295444">
    <property type="component" value="Chromosome 03"/>
</dbReference>
<keyword evidence="2" id="KW-1185">Reference proteome</keyword>
<protein>
    <submittedName>
        <fullName evidence="1">Uncharacterized protein</fullName>
    </submittedName>
</protein>
<gene>
    <name evidence="1" type="ORF">PECUL_23A055008</name>
</gene>